<protein>
    <submittedName>
        <fullName evidence="8">ABC transporter permease</fullName>
    </submittedName>
</protein>
<keyword evidence="9" id="KW-1185">Reference proteome</keyword>
<evidence type="ECO:0000256" key="1">
    <source>
        <dbReference type="ARBA" id="ARBA00004651"/>
    </source>
</evidence>
<feature type="transmembrane region" description="Helical" evidence="6">
    <location>
        <begin position="404"/>
        <end position="426"/>
    </location>
</feature>
<evidence type="ECO:0000313" key="8">
    <source>
        <dbReference type="EMBL" id="MBU9722437.1"/>
    </source>
</evidence>
<comment type="caution">
    <text evidence="8">The sequence shown here is derived from an EMBL/GenBank/DDBJ whole genome shotgun (WGS) entry which is preliminary data.</text>
</comment>
<gene>
    <name evidence="8" type="ORF">KS407_13445</name>
</gene>
<feature type="transmembrane region" description="Helical" evidence="6">
    <location>
        <begin position="233"/>
        <end position="256"/>
    </location>
</feature>
<reference evidence="8 9" key="1">
    <citation type="submission" date="2021-06" db="EMBL/GenBank/DDBJ databases">
        <title>Bacillus sp. RD4P76, an endophyte from a halophyte.</title>
        <authorList>
            <person name="Sun J.-Q."/>
        </authorList>
    </citation>
    <scope>NUCLEOTIDE SEQUENCE [LARGE SCALE GENOMIC DNA]</scope>
    <source>
        <strain evidence="8 9">JCM 17098</strain>
    </source>
</reference>
<dbReference type="RefSeq" id="WP_088073712.1">
    <property type="nucleotide sequence ID" value="NZ_JAHQCR010000052.1"/>
</dbReference>
<evidence type="ECO:0000256" key="6">
    <source>
        <dbReference type="SAM" id="Phobius"/>
    </source>
</evidence>
<proteinExistence type="predicted"/>
<name>A0ABS6JW36_9BACI</name>
<dbReference type="Pfam" id="PF12698">
    <property type="entry name" value="ABC2_membrane_3"/>
    <property type="match status" value="1"/>
</dbReference>
<evidence type="ECO:0000256" key="3">
    <source>
        <dbReference type="ARBA" id="ARBA00022692"/>
    </source>
</evidence>
<comment type="subcellular location">
    <subcellularLocation>
        <location evidence="1">Cell membrane</location>
        <topology evidence="1">Multi-pass membrane protein</topology>
    </subcellularLocation>
</comment>
<accession>A0ABS6JW36</accession>
<dbReference type="InterPro" id="IPR013525">
    <property type="entry name" value="ABC2_TM"/>
</dbReference>
<organism evidence="8 9">
    <name type="scientific">Evansella alkalicola</name>
    <dbReference type="NCBI Taxonomy" id="745819"/>
    <lineage>
        <taxon>Bacteria</taxon>
        <taxon>Bacillati</taxon>
        <taxon>Bacillota</taxon>
        <taxon>Bacilli</taxon>
        <taxon>Bacillales</taxon>
        <taxon>Bacillaceae</taxon>
        <taxon>Evansella</taxon>
    </lineage>
</organism>
<evidence type="ECO:0000256" key="2">
    <source>
        <dbReference type="ARBA" id="ARBA00022475"/>
    </source>
</evidence>
<dbReference type="PANTHER" id="PTHR30294:SF29">
    <property type="entry name" value="MULTIDRUG ABC TRANSPORTER PERMEASE YBHS-RELATED"/>
    <property type="match status" value="1"/>
</dbReference>
<evidence type="ECO:0000256" key="5">
    <source>
        <dbReference type="ARBA" id="ARBA00023136"/>
    </source>
</evidence>
<evidence type="ECO:0000259" key="7">
    <source>
        <dbReference type="Pfam" id="PF12698"/>
    </source>
</evidence>
<dbReference type="PANTHER" id="PTHR30294">
    <property type="entry name" value="MEMBRANE COMPONENT OF ABC TRANSPORTER YHHJ-RELATED"/>
    <property type="match status" value="1"/>
</dbReference>
<dbReference type="Proteomes" id="UP000790580">
    <property type="component" value="Unassembled WGS sequence"/>
</dbReference>
<sequence length="432" mass="48082">MGNFLKKDILVLLRDRTELILLLLMPVILIAILSFALRGVLGGETADIHLDIGFVMEDDEQQGIVTFIEELESSGMPLEVVQELQYAAEEAEPYTMLIDLLNHESITDMVTLVELDFLQGKEALENEEVSALLTIPEHFTYRTLQKMILNEGEGSELLITVKDYSSLTTEVFLNIINRFVNTLNFETAISHTLIEMGEEEMLYELAEQGDWGTQDFGGIESITPRDPITSFQYYTISMAVMFVLFVGSTIASKAYVEKKQHVFNRIMLSNQHPIIYLGGKIISASVISFIQLVILFLLSTLVFRTFPLDDLAFWGGIIIIGVILAICVGGFAALLTSIAVKYENDAINHIYSGGIVTLLAFAGGSFFPTSEMPSFISAIGNWTPNGAALTAFLKWMQELDLMVILPYLIRIAILAIILIAVSILIFPKRRSV</sequence>
<keyword evidence="5 6" id="KW-0472">Membrane</keyword>
<feature type="transmembrane region" description="Helical" evidence="6">
    <location>
        <begin position="347"/>
        <end position="367"/>
    </location>
</feature>
<dbReference type="InterPro" id="IPR051449">
    <property type="entry name" value="ABC-2_transporter_component"/>
</dbReference>
<feature type="transmembrane region" description="Helical" evidence="6">
    <location>
        <begin position="20"/>
        <end position="41"/>
    </location>
</feature>
<dbReference type="EMBL" id="JAHQCR010000052">
    <property type="protein sequence ID" value="MBU9722437.1"/>
    <property type="molecule type" value="Genomic_DNA"/>
</dbReference>
<dbReference type="Gene3D" id="3.40.1710.10">
    <property type="entry name" value="abc type-2 transporter like domain"/>
    <property type="match status" value="1"/>
</dbReference>
<keyword evidence="3 6" id="KW-0812">Transmembrane</keyword>
<keyword evidence="2" id="KW-1003">Cell membrane</keyword>
<evidence type="ECO:0000313" key="9">
    <source>
        <dbReference type="Proteomes" id="UP000790580"/>
    </source>
</evidence>
<feature type="transmembrane region" description="Helical" evidence="6">
    <location>
        <begin position="311"/>
        <end position="335"/>
    </location>
</feature>
<evidence type="ECO:0000256" key="4">
    <source>
        <dbReference type="ARBA" id="ARBA00022989"/>
    </source>
</evidence>
<feature type="transmembrane region" description="Helical" evidence="6">
    <location>
        <begin position="277"/>
        <end position="299"/>
    </location>
</feature>
<keyword evidence="4 6" id="KW-1133">Transmembrane helix</keyword>
<feature type="domain" description="ABC-2 type transporter transmembrane" evidence="7">
    <location>
        <begin position="19"/>
        <end position="424"/>
    </location>
</feature>